<dbReference type="PANTHER" id="PTHR43735:SF3">
    <property type="entry name" value="FERROPTOSIS SUPPRESSOR PROTEIN 1"/>
    <property type="match status" value="1"/>
</dbReference>
<dbReference type="GO" id="GO:0050660">
    <property type="term" value="F:flavin adenine dinucleotide binding"/>
    <property type="evidence" value="ECO:0007669"/>
    <property type="project" value="TreeGrafter"/>
</dbReference>
<feature type="region of interest" description="Disordered" evidence="5">
    <location>
        <begin position="130"/>
        <end position="186"/>
    </location>
</feature>
<dbReference type="EMBL" id="NAJL01000042">
    <property type="protein sequence ID" value="TKA24618.1"/>
    <property type="molecule type" value="Genomic_DNA"/>
</dbReference>
<evidence type="ECO:0000259" key="6">
    <source>
        <dbReference type="Pfam" id="PF07992"/>
    </source>
</evidence>
<evidence type="ECO:0000256" key="2">
    <source>
        <dbReference type="ARBA" id="ARBA00022630"/>
    </source>
</evidence>
<dbReference type="PANTHER" id="PTHR43735">
    <property type="entry name" value="APOPTOSIS-INDUCING FACTOR 1"/>
    <property type="match status" value="1"/>
</dbReference>
<dbReference type="PRINTS" id="PR00411">
    <property type="entry name" value="PNDRDTASEI"/>
</dbReference>
<dbReference type="Proteomes" id="UP000308549">
    <property type="component" value="Unassembled WGS sequence"/>
</dbReference>
<feature type="compositionally biased region" description="Basic and acidic residues" evidence="5">
    <location>
        <begin position="153"/>
        <end position="163"/>
    </location>
</feature>
<keyword evidence="3" id="KW-0274">FAD</keyword>
<reference evidence="7 8" key="1">
    <citation type="submission" date="2017-03" db="EMBL/GenBank/DDBJ databases">
        <title>Genomes of endolithic fungi from Antarctica.</title>
        <authorList>
            <person name="Coleine C."/>
            <person name="Masonjones S."/>
            <person name="Stajich J.E."/>
        </authorList>
    </citation>
    <scope>NUCLEOTIDE SEQUENCE [LARGE SCALE GENOMIC DNA]</scope>
    <source>
        <strain evidence="7 8">CCFEE 6315</strain>
    </source>
</reference>
<feature type="domain" description="FAD/NAD(P)-binding" evidence="6">
    <location>
        <begin position="195"/>
        <end position="540"/>
    </location>
</feature>
<evidence type="ECO:0000256" key="1">
    <source>
        <dbReference type="ARBA" id="ARBA00006442"/>
    </source>
</evidence>
<feature type="region of interest" description="Disordered" evidence="5">
    <location>
        <begin position="81"/>
        <end position="112"/>
    </location>
</feature>
<sequence>MFPVETLVPAYYEERAAADEAKRIARQQQQEAATKAQEAAVTKQAPRNMTQAIMQRPPLAHTNSNGFLGNIFQGFVKAASAAPSSNPSQAPTPSNKETAKNTTGVSATGVSAELEKVRAEQIRAEKERLHIAMSSQPSGKSVETGYYNGTEPNAKEAPGDRTSRQSPEPPLINGRHIRKLSRGKTPTGLGAEPLNVVILGASFGGLSCAHHFLDHTINQLRRTSTSPSYRLVIISPSTHVYWNIAAPRALVAPGLIKHDDAFIPIEPGFHRHRGHQFTIIQGECKAMDTAARTVTIELIGSEAQKRCSQVNKRTSKAISPASPTDPANAKVQTIVYHALLMCTGSSAHSDLLSLHGPHLNTMGALNNFHAKVAAAKSIVVCGGGPSGIETAGQLATFLNYTSHFPIRRRVKKPKQIILITGTSRCLPAFKPKLGLKAENLLRNLGVTIKHNIRVTAVLEDFDLTGQSKLELSDNTQMIADLYIACTGVTPNSQYTPLSLRDAQGYITSNAATMRVDAAGPRVYALGDVAAYSANYVHDVYAAVPTLMQNLMHDLLAHELRLASPYGGNQDAIDALEDAVFIPRTGESQLVPISRFGGVGVVMDRRVPGWVVHLLKGHNFRVCKALGVVVDGGNPYRVRMGSKYE</sequence>
<evidence type="ECO:0000256" key="3">
    <source>
        <dbReference type="ARBA" id="ARBA00022827"/>
    </source>
</evidence>
<keyword evidence="4" id="KW-0560">Oxidoreductase</keyword>
<accession>A0A4U0TR69</accession>
<dbReference type="InterPro" id="IPR023753">
    <property type="entry name" value="FAD/NAD-binding_dom"/>
</dbReference>
<keyword evidence="2" id="KW-0285">Flavoprotein</keyword>
<dbReference type="Gene3D" id="3.50.50.100">
    <property type="match status" value="1"/>
</dbReference>
<feature type="compositionally biased region" description="Polar residues" evidence="5">
    <location>
        <begin position="100"/>
        <end position="109"/>
    </location>
</feature>
<evidence type="ECO:0000256" key="4">
    <source>
        <dbReference type="ARBA" id="ARBA00023002"/>
    </source>
</evidence>
<comment type="caution">
    <text evidence="7">The sequence shown here is derived from an EMBL/GenBank/DDBJ whole genome shotgun (WGS) entry which is preliminary data.</text>
</comment>
<gene>
    <name evidence="7" type="ORF">B0A50_06378</name>
</gene>
<proteinExistence type="inferred from homology"/>
<keyword evidence="8" id="KW-1185">Reference proteome</keyword>
<dbReference type="GO" id="GO:0005737">
    <property type="term" value="C:cytoplasm"/>
    <property type="evidence" value="ECO:0007669"/>
    <property type="project" value="TreeGrafter"/>
</dbReference>
<evidence type="ECO:0000313" key="7">
    <source>
        <dbReference type="EMBL" id="TKA24618.1"/>
    </source>
</evidence>
<organism evidence="7 8">
    <name type="scientific">Salinomyces thailandicus</name>
    <dbReference type="NCBI Taxonomy" id="706561"/>
    <lineage>
        <taxon>Eukaryota</taxon>
        <taxon>Fungi</taxon>
        <taxon>Dikarya</taxon>
        <taxon>Ascomycota</taxon>
        <taxon>Pezizomycotina</taxon>
        <taxon>Dothideomycetes</taxon>
        <taxon>Dothideomycetidae</taxon>
        <taxon>Mycosphaerellales</taxon>
        <taxon>Teratosphaeriaceae</taxon>
        <taxon>Salinomyces</taxon>
    </lineage>
</organism>
<dbReference type="SUPFAM" id="SSF51905">
    <property type="entry name" value="FAD/NAD(P)-binding domain"/>
    <property type="match status" value="1"/>
</dbReference>
<protein>
    <recommendedName>
        <fullName evidence="6">FAD/NAD(P)-binding domain-containing protein</fullName>
    </recommendedName>
</protein>
<dbReference type="GO" id="GO:0004174">
    <property type="term" value="F:electron-transferring-flavoprotein dehydrogenase activity"/>
    <property type="evidence" value="ECO:0007669"/>
    <property type="project" value="TreeGrafter"/>
</dbReference>
<dbReference type="InterPro" id="IPR036188">
    <property type="entry name" value="FAD/NAD-bd_sf"/>
</dbReference>
<dbReference type="PRINTS" id="PR00368">
    <property type="entry name" value="FADPNR"/>
</dbReference>
<dbReference type="AlphaFoldDB" id="A0A4U0TR69"/>
<comment type="similarity">
    <text evidence="1">Belongs to the FAD-dependent oxidoreductase family.</text>
</comment>
<feature type="compositionally biased region" description="Low complexity" evidence="5">
    <location>
        <begin position="81"/>
        <end position="94"/>
    </location>
</feature>
<evidence type="ECO:0000313" key="8">
    <source>
        <dbReference type="Proteomes" id="UP000308549"/>
    </source>
</evidence>
<name>A0A4U0TR69_9PEZI</name>
<evidence type="ECO:0000256" key="5">
    <source>
        <dbReference type="SAM" id="MobiDB-lite"/>
    </source>
</evidence>
<dbReference type="OrthoDB" id="202203at2759"/>
<dbReference type="Pfam" id="PF07992">
    <property type="entry name" value="Pyr_redox_2"/>
    <property type="match status" value="1"/>
</dbReference>